<dbReference type="InterPro" id="IPR013249">
    <property type="entry name" value="RNA_pol_sigma70_r4_t2"/>
</dbReference>
<dbReference type="SUPFAM" id="SSF88659">
    <property type="entry name" value="Sigma3 and sigma4 domains of RNA polymerase sigma factors"/>
    <property type="match status" value="1"/>
</dbReference>
<evidence type="ECO:0000256" key="3">
    <source>
        <dbReference type="ARBA" id="ARBA00023082"/>
    </source>
</evidence>
<dbReference type="EMBL" id="JAUSUZ010000001">
    <property type="protein sequence ID" value="MDQ0369031.1"/>
    <property type="molecule type" value="Genomic_DNA"/>
</dbReference>
<feature type="region of interest" description="Disordered" evidence="5">
    <location>
        <begin position="82"/>
        <end position="136"/>
    </location>
</feature>
<sequence length="157" mass="16236">MRCATPPAARPPRTGAREAAASRVDAARDVARLSGVLARLPRRQRDVRMLFAVAELEYGEIAAALGIPLGSVRSSLHRARTKVRAGGGPAQRQSHAGTGTALRPLDGLAGGQPGVPVRPGPPDGATRPGGGRLSAGTWIAERTLDTYGLVEEPGQVP</sequence>
<feature type="domain" description="RNA polymerase sigma factor 70 region 4 type 2" evidence="6">
    <location>
        <begin position="35"/>
        <end position="82"/>
    </location>
</feature>
<evidence type="ECO:0000256" key="5">
    <source>
        <dbReference type="SAM" id="MobiDB-lite"/>
    </source>
</evidence>
<dbReference type="Pfam" id="PF08281">
    <property type="entry name" value="Sigma70_r4_2"/>
    <property type="match status" value="1"/>
</dbReference>
<evidence type="ECO:0000256" key="2">
    <source>
        <dbReference type="ARBA" id="ARBA00023015"/>
    </source>
</evidence>
<dbReference type="CDD" id="cd06171">
    <property type="entry name" value="Sigma70_r4"/>
    <property type="match status" value="1"/>
</dbReference>
<dbReference type="GO" id="GO:0003677">
    <property type="term" value="F:DNA binding"/>
    <property type="evidence" value="ECO:0007669"/>
    <property type="project" value="InterPro"/>
</dbReference>
<evidence type="ECO:0000256" key="4">
    <source>
        <dbReference type="ARBA" id="ARBA00023163"/>
    </source>
</evidence>
<feature type="compositionally biased region" description="Low complexity" evidence="5">
    <location>
        <begin position="1"/>
        <end position="24"/>
    </location>
</feature>
<reference evidence="7 8" key="1">
    <citation type="submission" date="2023-07" db="EMBL/GenBank/DDBJ databases">
        <title>Sequencing the genomes of 1000 actinobacteria strains.</title>
        <authorList>
            <person name="Klenk H.-P."/>
        </authorList>
    </citation>
    <scope>NUCLEOTIDE SEQUENCE [LARGE SCALE GENOMIC DNA]</scope>
    <source>
        <strain evidence="7 8">DSM 44709</strain>
    </source>
</reference>
<dbReference type="InterPro" id="IPR013324">
    <property type="entry name" value="RNA_pol_sigma_r3/r4-like"/>
</dbReference>
<evidence type="ECO:0000256" key="1">
    <source>
        <dbReference type="ARBA" id="ARBA00010641"/>
    </source>
</evidence>
<keyword evidence="4" id="KW-0804">Transcription</keyword>
<dbReference type="GO" id="GO:0006352">
    <property type="term" value="P:DNA-templated transcription initiation"/>
    <property type="evidence" value="ECO:0007669"/>
    <property type="project" value="InterPro"/>
</dbReference>
<evidence type="ECO:0000259" key="6">
    <source>
        <dbReference type="Pfam" id="PF08281"/>
    </source>
</evidence>
<name>A0AAE4B0V6_9ACTN</name>
<dbReference type="Gene3D" id="1.10.10.10">
    <property type="entry name" value="Winged helix-like DNA-binding domain superfamily/Winged helix DNA-binding domain"/>
    <property type="match status" value="1"/>
</dbReference>
<dbReference type="AlphaFoldDB" id="A0AAE4B0V6"/>
<comment type="caution">
    <text evidence="7">The sequence shown here is derived from an EMBL/GenBank/DDBJ whole genome shotgun (WGS) entry which is preliminary data.</text>
</comment>
<dbReference type="Proteomes" id="UP001240236">
    <property type="component" value="Unassembled WGS sequence"/>
</dbReference>
<evidence type="ECO:0000313" key="8">
    <source>
        <dbReference type="Proteomes" id="UP001240236"/>
    </source>
</evidence>
<keyword evidence="3" id="KW-0731">Sigma factor</keyword>
<accession>A0AAE4B0V6</accession>
<keyword evidence="2" id="KW-0805">Transcription regulation</keyword>
<comment type="similarity">
    <text evidence="1">Belongs to the sigma-70 factor family. ECF subfamily.</text>
</comment>
<keyword evidence="8" id="KW-1185">Reference proteome</keyword>
<feature type="region of interest" description="Disordered" evidence="5">
    <location>
        <begin position="1"/>
        <end position="25"/>
    </location>
</feature>
<evidence type="ECO:0000313" key="7">
    <source>
        <dbReference type="EMBL" id="MDQ0369031.1"/>
    </source>
</evidence>
<organism evidence="7 8">
    <name type="scientific">Catenuloplanes indicus</name>
    <dbReference type="NCBI Taxonomy" id="137267"/>
    <lineage>
        <taxon>Bacteria</taxon>
        <taxon>Bacillati</taxon>
        <taxon>Actinomycetota</taxon>
        <taxon>Actinomycetes</taxon>
        <taxon>Micromonosporales</taxon>
        <taxon>Micromonosporaceae</taxon>
        <taxon>Catenuloplanes</taxon>
    </lineage>
</organism>
<gene>
    <name evidence="7" type="ORF">J2S42_005700</name>
</gene>
<proteinExistence type="inferred from homology"/>
<protein>
    <recommendedName>
        <fullName evidence="6">RNA polymerase sigma factor 70 region 4 type 2 domain-containing protein</fullName>
    </recommendedName>
</protein>
<dbReference type="InterPro" id="IPR036388">
    <property type="entry name" value="WH-like_DNA-bd_sf"/>
</dbReference>
<dbReference type="RefSeq" id="WP_307243978.1">
    <property type="nucleotide sequence ID" value="NZ_JAUSUZ010000001.1"/>
</dbReference>
<dbReference type="GO" id="GO:0016987">
    <property type="term" value="F:sigma factor activity"/>
    <property type="evidence" value="ECO:0007669"/>
    <property type="project" value="UniProtKB-KW"/>
</dbReference>